<dbReference type="Pfam" id="PF00589">
    <property type="entry name" value="Phage_integrase"/>
    <property type="match status" value="1"/>
</dbReference>
<dbReference type="Proteomes" id="UP001056426">
    <property type="component" value="Chromosome"/>
</dbReference>
<keyword evidence="3 5" id="KW-0238">DNA-binding</keyword>
<comment type="similarity">
    <text evidence="1">Belongs to the 'phage' integrase family.</text>
</comment>
<evidence type="ECO:0000259" key="7">
    <source>
        <dbReference type="PROSITE" id="PS51900"/>
    </source>
</evidence>
<dbReference type="EMBL" id="CP098400">
    <property type="protein sequence ID" value="URW79065.1"/>
    <property type="molecule type" value="Genomic_DNA"/>
</dbReference>
<dbReference type="KEGG" id="alkq:M9189_09395"/>
<dbReference type="InterPro" id="IPR011010">
    <property type="entry name" value="DNA_brk_join_enz"/>
</dbReference>
<evidence type="ECO:0000313" key="8">
    <source>
        <dbReference type="EMBL" id="URW79065.1"/>
    </source>
</evidence>
<dbReference type="Pfam" id="PF13495">
    <property type="entry name" value="Phage_int_SAM_4"/>
    <property type="match status" value="2"/>
</dbReference>
<gene>
    <name evidence="8" type="ORF">M9189_09395</name>
</gene>
<dbReference type="PROSITE" id="PS51898">
    <property type="entry name" value="TYR_RECOMBINASE"/>
    <property type="match status" value="1"/>
</dbReference>
<dbReference type="InterPro" id="IPR050090">
    <property type="entry name" value="Tyrosine_recombinase_XerCD"/>
</dbReference>
<keyword evidence="2" id="KW-0229">DNA integration</keyword>
<protein>
    <submittedName>
        <fullName evidence="8">Site-specific integrase</fullName>
    </submittedName>
</protein>
<accession>A0A9J6ZMY8</accession>
<dbReference type="InterPro" id="IPR013762">
    <property type="entry name" value="Integrase-like_cat_sf"/>
</dbReference>
<name>A0A9J6ZMY8_9BACT</name>
<dbReference type="RefSeq" id="WP_250722669.1">
    <property type="nucleotide sequence ID" value="NZ_CP098400.1"/>
</dbReference>
<dbReference type="Gene3D" id="1.10.150.130">
    <property type="match status" value="2"/>
</dbReference>
<proteinExistence type="inferred from homology"/>
<keyword evidence="4" id="KW-0233">DNA recombination</keyword>
<evidence type="ECO:0000256" key="1">
    <source>
        <dbReference type="ARBA" id="ARBA00008857"/>
    </source>
</evidence>
<dbReference type="PANTHER" id="PTHR30349">
    <property type="entry name" value="PHAGE INTEGRASE-RELATED"/>
    <property type="match status" value="1"/>
</dbReference>
<evidence type="ECO:0000256" key="2">
    <source>
        <dbReference type="ARBA" id="ARBA00022908"/>
    </source>
</evidence>
<dbReference type="InterPro" id="IPR002104">
    <property type="entry name" value="Integrase_catalytic"/>
</dbReference>
<dbReference type="InterPro" id="IPR044068">
    <property type="entry name" value="CB"/>
</dbReference>
<dbReference type="SUPFAM" id="SSF56349">
    <property type="entry name" value="DNA breaking-rejoining enzymes"/>
    <property type="match status" value="2"/>
</dbReference>
<dbReference type="InterPro" id="IPR010998">
    <property type="entry name" value="Integrase_recombinase_N"/>
</dbReference>
<reference evidence="8" key="2">
    <citation type="submission" date="2022-06" db="EMBL/GenBank/DDBJ databases">
        <title>Xiashengella guii gen. nov. sp. nov., a bacterium isolated form anaerobic digestion tank.</title>
        <authorList>
            <person name="Huang H."/>
        </authorList>
    </citation>
    <scope>NUCLEOTIDE SEQUENCE</scope>
    <source>
        <strain evidence="8">Ai-910</strain>
    </source>
</reference>
<dbReference type="InterPro" id="IPR004107">
    <property type="entry name" value="Integrase_SAM-like_N"/>
</dbReference>
<evidence type="ECO:0000313" key="9">
    <source>
        <dbReference type="Proteomes" id="UP001056426"/>
    </source>
</evidence>
<evidence type="ECO:0000256" key="5">
    <source>
        <dbReference type="PROSITE-ProRule" id="PRU01248"/>
    </source>
</evidence>
<dbReference type="AlphaFoldDB" id="A0A9J6ZMY8"/>
<keyword evidence="9" id="KW-1185">Reference proteome</keyword>
<dbReference type="PROSITE" id="PS51900">
    <property type="entry name" value="CB"/>
    <property type="match status" value="1"/>
</dbReference>
<dbReference type="GO" id="GO:0015074">
    <property type="term" value="P:DNA integration"/>
    <property type="evidence" value="ECO:0007669"/>
    <property type="project" value="UniProtKB-KW"/>
</dbReference>
<dbReference type="Gene3D" id="1.10.443.10">
    <property type="entry name" value="Intergrase catalytic core"/>
    <property type="match status" value="1"/>
</dbReference>
<dbReference type="GO" id="GO:0003677">
    <property type="term" value="F:DNA binding"/>
    <property type="evidence" value="ECO:0007669"/>
    <property type="project" value="UniProtKB-UniRule"/>
</dbReference>
<evidence type="ECO:0000256" key="4">
    <source>
        <dbReference type="ARBA" id="ARBA00023172"/>
    </source>
</evidence>
<reference evidence="8" key="1">
    <citation type="submission" date="2022-05" db="EMBL/GenBank/DDBJ databases">
        <authorList>
            <person name="Sun X."/>
        </authorList>
    </citation>
    <scope>NUCLEOTIDE SEQUENCE</scope>
    <source>
        <strain evidence="8">Ai-910</strain>
    </source>
</reference>
<feature type="domain" description="Core-binding (CB)" evidence="7">
    <location>
        <begin position="199"/>
        <end position="280"/>
    </location>
</feature>
<evidence type="ECO:0000256" key="3">
    <source>
        <dbReference type="ARBA" id="ARBA00023125"/>
    </source>
</evidence>
<sequence length="696" mass="80956">MASIFVFSVLHKGCRRIALKADSYVPESDFDLITRSLPDRAYSKSLKCWHVPYREDYRLWLTKVYERATDLEIIFSNGEKGAVQDDKPEKDKAVDSKSLANNVEVVTSVMKGTYGEELVARVAVDKAHKKFYVEQSYNTSVFDALSRLNLGTYVKQDRRWVFPGDNVIYVQVIEILRGFGIKPQVVSLAKSEQRANFPHSFELLSKRFAETMLLRRLSLRTQEIYQHCFHIFLQDHKKIVVEELTYGDLFSYIKRQAILLSATQLKQMIAAIKFFYERVLGRDKMFFPLAKKTEVRKTTLFLPYTEIRSLLDGIASPGDRMLLFLVYHANLPLNEICTLSKDAEQIFQGPCRMPGNNALALEYYTNLVAELKQTYALKAFLFEDNEKPYSLKTIKGKLYRILGHYKLAPIYRKQYEVILKQSSLSSKTQVMYLSAFMRFLDYYNYKHPVFITDEEVRDYLLLNRGRSASQQDILVSSLKFFFERIHNQTLSDKHVVRPRKGFYLPDFFSLAEISAMLNTTTNLKHKLLIAIGYTAGLRRSEIRNLRLRDVDLKRNLLFIKDSKGKRDRYTLFSQHLHEWLKTYLDQAKPKVYLFEGSRPGTQYSTTSMALILKKMARSAGIQRKVHMHMLRHSFATHLLEEGRDIRYVQELLGHQSIKTTERYTHIINDALLNVASPFDRMVAQSGLYGIKPHNPP</sequence>
<organism evidence="8 9">
    <name type="scientific">Xiashengella succiniciproducens</name>
    <dbReference type="NCBI Taxonomy" id="2949635"/>
    <lineage>
        <taxon>Bacteria</taxon>
        <taxon>Pseudomonadati</taxon>
        <taxon>Bacteroidota</taxon>
        <taxon>Bacteroidia</taxon>
        <taxon>Marinilabiliales</taxon>
        <taxon>Marinilabiliaceae</taxon>
        <taxon>Xiashengella</taxon>
    </lineage>
</organism>
<feature type="domain" description="Tyr recombinase" evidence="6">
    <location>
        <begin position="503"/>
        <end position="676"/>
    </location>
</feature>
<dbReference type="GO" id="GO:0006310">
    <property type="term" value="P:DNA recombination"/>
    <property type="evidence" value="ECO:0007669"/>
    <property type="project" value="UniProtKB-KW"/>
</dbReference>
<evidence type="ECO:0000259" key="6">
    <source>
        <dbReference type="PROSITE" id="PS51898"/>
    </source>
</evidence>
<dbReference type="PANTHER" id="PTHR30349:SF41">
    <property type="entry name" value="INTEGRASE_RECOMBINASE PROTEIN MJ0367-RELATED"/>
    <property type="match status" value="1"/>
</dbReference>